<feature type="transmembrane region" description="Helical" evidence="7">
    <location>
        <begin position="73"/>
        <end position="92"/>
    </location>
</feature>
<keyword evidence="10" id="KW-1185">Reference proteome</keyword>
<feature type="transmembrane region" description="Helical" evidence="7">
    <location>
        <begin position="323"/>
        <end position="345"/>
    </location>
</feature>
<evidence type="ECO:0000313" key="10">
    <source>
        <dbReference type="Proteomes" id="UP000613743"/>
    </source>
</evidence>
<dbReference type="RefSeq" id="WP_188917731.1">
    <property type="nucleotide sequence ID" value="NZ_BMPZ01000001.1"/>
</dbReference>
<evidence type="ECO:0000313" key="9">
    <source>
        <dbReference type="EMBL" id="GGI71813.1"/>
    </source>
</evidence>
<keyword evidence="3" id="KW-1003">Cell membrane</keyword>
<keyword evidence="2" id="KW-0813">Transport</keyword>
<dbReference type="Pfam" id="PF07690">
    <property type="entry name" value="MFS_1"/>
    <property type="match status" value="1"/>
</dbReference>
<dbReference type="EMBL" id="BMPZ01000001">
    <property type="protein sequence ID" value="GGI71813.1"/>
    <property type="molecule type" value="Genomic_DNA"/>
</dbReference>
<dbReference type="SUPFAM" id="SSF103473">
    <property type="entry name" value="MFS general substrate transporter"/>
    <property type="match status" value="1"/>
</dbReference>
<sequence length="676" mass="73789">MFTTIKPLTQLFLSCFVFMAGSGLVNLLIPLRLSGESIGTDKIGMVIAIYSVGYLLGASYSKKILSRVGHIRTFSLCGSLMSFAILICAINMDLWVWALMRLMMGFAVAIVIATFDGWLSQVATQENRGRLLAFNQIIVFGAICISQFFIVFAPPSAPTLFILSGILFSISIVPLVVSRIHSPVVKDFESLPLRQTFSISPLGAVSCLFCGLLNASLMNLLPLYAGAYGVADMELSILMASAVAGIIMMQLPVGYLSDRFDRRRLIFAIVLLLIVLSVAFPLAFQNGLHLVAYLLISMMSGLILCLYPLSISETFDKVQQSQMLAAMSSLLSFYALGSIVGPYVASLMMQHMGPQGLFVNLGVLELLLFVFVVYRTQARASLPLEQQEAFVMNTPSSESPHLDPRTIYQEPEVEVSPGAEAVAQLATENPSAAIALAQVLVKDDESQAKELAAALSDDGHIEITQVYESIVKETPQQDAELASKLIAEHPEQMEPLVEYIMQDNPENRNSILLSIADGLPNFGSAAIQTAVDNIGEEQTDELVELTEEYFSQVSEQVTQMRPADLDAENPEQAIAEVFQHVVDSDSQQVKDIAHSASEAMPDASSMVTEAYVQSLVHQEDETSARQDEVNAELTDYLEHVIQNQPELATEVAATIVDNAPEHAEDIEEVLQASKVE</sequence>
<evidence type="ECO:0000256" key="1">
    <source>
        <dbReference type="ARBA" id="ARBA00004651"/>
    </source>
</evidence>
<dbReference type="Gene3D" id="1.20.1250.20">
    <property type="entry name" value="MFS general substrate transporter like domains"/>
    <property type="match status" value="2"/>
</dbReference>
<feature type="transmembrane region" description="Helical" evidence="7">
    <location>
        <begin position="12"/>
        <end position="31"/>
    </location>
</feature>
<protein>
    <recommendedName>
        <fullName evidence="8">Major facilitator superfamily (MFS) profile domain-containing protein</fullName>
    </recommendedName>
</protein>
<dbReference type="GO" id="GO:0005886">
    <property type="term" value="C:plasma membrane"/>
    <property type="evidence" value="ECO:0007669"/>
    <property type="project" value="UniProtKB-SubCell"/>
</dbReference>
<keyword evidence="5 7" id="KW-1133">Transmembrane helix</keyword>
<gene>
    <name evidence="9" type="ORF">GCM10009332_06450</name>
</gene>
<comment type="caution">
    <text evidence="9">The sequence shown here is derived from an EMBL/GenBank/DDBJ whole genome shotgun (WGS) entry which is preliminary data.</text>
</comment>
<evidence type="ECO:0000256" key="3">
    <source>
        <dbReference type="ARBA" id="ARBA00022475"/>
    </source>
</evidence>
<proteinExistence type="predicted"/>
<dbReference type="CDD" id="cd17477">
    <property type="entry name" value="MFS_YcaD_like"/>
    <property type="match status" value="1"/>
</dbReference>
<evidence type="ECO:0000256" key="5">
    <source>
        <dbReference type="ARBA" id="ARBA00022989"/>
    </source>
</evidence>
<feature type="transmembrane region" description="Helical" evidence="7">
    <location>
        <begin position="197"/>
        <end position="215"/>
    </location>
</feature>
<dbReference type="InterPro" id="IPR011701">
    <property type="entry name" value="MFS"/>
</dbReference>
<dbReference type="GO" id="GO:0022857">
    <property type="term" value="F:transmembrane transporter activity"/>
    <property type="evidence" value="ECO:0007669"/>
    <property type="project" value="InterPro"/>
</dbReference>
<dbReference type="PANTHER" id="PTHR23521">
    <property type="entry name" value="TRANSPORTER MFS SUPERFAMILY"/>
    <property type="match status" value="1"/>
</dbReference>
<feature type="transmembrane region" description="Helical" evidence="7">
    <location>
        <begin position="265"/>
        <end position="284"/>
    </location>
</feature>
<reference evidence="9" key="2">
    <citation type="submission" date="2020-09" db="EMBL/GenBank/DDBJ databases">
        <authorList>
            <person name="Sun Q."/>
            <person name="Ohkuma M."/>
        </authorList>
    </citation>
    <scope>NUCLEOTIDE SEQUENCE</scope>
    <source>
        <strain evidence="9">JCM 30804</strain>
    </source>
</reference>
<evidence type="ECO:0000256" key="4">
    <source>
        <dbReference type="ARBA" id="ARBA00022692"/>
    </source>
</evidence>
<reference evidence="9" key="1">
    <citation type="journal article" date="2014" name="Int. J. Syst. Evol. Microbiol.">
        <title>Complete genome sequence of Corynebacterium casei LMG S-19264T (=DSM 44701T), isolated from a smear-ripened cheese.</title>
        <authorList>
            <consortium name="US DOE Joint Genome Institute (JGI-PGF)"/>
            <person name="Walter F."/>
            <person name="Albersmeier A."/>
            <person name="Kalinowski J."/>
            <person name="Ruckert C."/>
        </authorList>
    </citation>
    <scope>NUCLEOTIDE SEQUENCE</scope>
    <source>
        <strain evidence="9">JCM 30804</strain>
    </source>
</reference>
<name>A0A917JLX2_9GAMM</name>
<dbReference type="Proteomes" id="UP000613743">
    <property type="component" value="Unassembled WGS sequence"/>
</dbReference>
<keyword evidence="4 7" id="KW-0812">Transmembrane</keyword>
<comment type="subcellular location">
    <subcellularLocation>
        <location evidence="1">Cell membrane</location>
        <topology evidence="1">Multi-pass membrane protein</topology>
    </subcellularLocation>
</comment>
<feature type="transmembrane region" description="Helical" evidence="7">
    <location>
        <begin position="290"/>
        <end position="311"/>
    </location>
</feature>
<feature type="transmembrane region" description="Helical" evidence="7">
    <location>
        <begin position="98"/>
        <end position="119"/>
    </location>
</feature>
<evidence type="ECO:0000256" key="6">
    <source>
        <dbReference type="ARBA" id="ARBA00023136"/>
    </source>
</evidence>
<feature type="transmembrane region" description="Helical" evidence="7">
    <location>
        <begin position="357"/>
        <end position="374"/>
    </location>
</feature>
<dbReference type="InterPro" id="IPR047200">
    <property type="entry name" value="MFS_YcaD-like"/>
</dbReference>
<dbReference type="PROSITE" id="PS50850">
    <property type="entry name" value="MFS"/>
    <property type="match status" value="1"/>
</dbReference>
<dbReference type="InterPro" id="IPR020846">
    <property type="entry name" value="MFS_dom"/>
</dbReference>
<dbReference type="InterPro" id="IPR036259">
    <property type="entry name" value="MFS_trans_sf"/>
</dbReference>
<organism evidence="9 10">
    <name type="scientific">Shewanella gelidii</name>
    <dbReference type="NCBI Taxonomy" id="1642821"/>
    <lineage>
        <taxon>Bacteria</taxon>
        <taxon>Pseudomonadati</taxon>
        <taxon>Pseudomonadota</taxon>
        <taxon>Gammaproteobacteria</taxon>
        <taxon>Alteromonadales</taxon>
        <taxon>Shewanellaceae</taxon>
        <taxon>Shewanella</taxon>
    </lineage>
</organism>
<keyword evidence="6 7" id="KW-0472">Membrane</keyword>
<dbReference type="PANTHER" id="PTHR23521:SF2">
    <property type="entry name" value="TRANSPORTER MFS SUPERFAMILY"/>
    <property type="match status" value="1"/>
</dbReference>
<feature type="domain" description="Major facilitator superfamily (MFS) profile" evidence="8">
    <location>
        <begin position="7"/>
        <end position="380"/>
    </location>
</feature>
<evidence type="ECO:0000259" key="8">
    <source>
        <dbReference type="PROSITE" id="PS50850"/>
    </source>
</evidence>
<feature type="transmembrane region" description="Helical" evidence="7">
    <location>
        <begin position="159"/>
        <end position="177"/>
    </location>
</feature>
<dbReference type="AlphaFoldDB" id="A0A917JLX2"/>
<evidence type="ECO:0000256" key="7">
    <source>
        <dbReference type="SAM" id="Phobius"/>
    </source>
</evidence>
<accession>A0A917JLX2</accession>
<evidence type="ECO:0000256" key="2">
    <source>
        <dbReference type="ARBA" id="ARBA00022448"/>
    </source>
</evidence>
<feature type="transmembrane region" description="Helical" evidence="7">
    <location>
        <begin position="131"/>
        <end position="153"/>
    </location>
</feature>
<feature type="transmembrane region" description="Helical" evidence="7">
    <location>
        <begin position="235"/>
        <end position="253"/>
    </location>
</feature>
<feature type="transmembrane region" description="Helical" evidence="7">
    <location>
        <begin position="43"/>
        <end position="61"/>
    </location>
</feature>